<gene>
    <name evidence="1" type="ORF">NGM99_21040</name>
</gene>
<sequence>MSYASRQDLVLHKPYKLPRTGHELPAGSYVVNSEPRFVLSMGQTSSHSINYLEIPYGVLGPDHVGGTVLMSDDELDVARSETA</sequence>
<name>A0ABT1CBS5_9HYPH</name>
<dbReference type="EMBL" id="JAMXQS010000014">
    <property type="protein sequence ID" value="MCO6052279.1"/>
    <property type="molecule type" value="Genomic_DNA"/>
</dbReference>
<dbReference type="RefSeq" id="WP_252822652.1">
    <property type="nucleotide sequence ID" value="NZ_JAMXQS010000014.1"/>
</dbReference>
<protein>
    <submittedName>
        <fullName evidence="1">Uncharacterized protein</fullName>
    </submittedName>
</protein>
<proteinExistence type="predicted"/>
<organism evidence="1 2">
    <name type="scientific">Mesorhizobium liriopis</name>
    <dbReference type="NCBI Taxonomy" id="2953882"/>
    <lineage>
        <taxon>Bacteria</taxon>
        <taxon>Pseudomonadati</taxon>
        <taxon>Pseudomonadota</taxon>
        <taxon>Alphaproteobacteria</taxon>
        <taxon>Hyphomicrobiales</taxon>
        <taxon>Phyllobacteriaceae</taxon>
        <taxon>Mesorhizobium</taxon>
    </lineage>
</organism>
<reference evidence="1 2" key="1">
    <citation type="submission" date="2022-06" db="EMBL/GenBank/DDBJ databases">
        <title>Mesorhizobium sp. strain RP14 Genome sequencing and assembly.</title>
        <authorList>
            <person name="Kim I."/>
        </authorList>
    </citation>
    <scope>NUCLEOTIDE SEQUENCE [LARGE SCALE GENOMIC DNA]</scope>
    <source>
        <strain evidence="2">RP14(2022)</strain>
    </source>
</reference>
<evidence type="ECO:0000313" key="1">
    <source>
        <dbReference type="EMBL" id="MCO6052279.1"/>
    </source>
</evidence>
<dbReference type="Proteomes" id="UP001205906">
    <property type="component" value="Unassembled WGS sequence"/>
</dbReference>
<comment type="caution">
    <text evidence="1">The sequence shown here is derived from an EMBL/GenBank/DDBJ whole genome shotgun (WGS) entry which is preliminary data.</text>
</comment>
<keyword evidence="2" id="KW-1185">Reference proteome</keyword>
<accession>A0ABT1CBS5</accession>
<evidence type="ECO:0000313" key="2">
    <source>
        <dbReference type="Proteomes" id="UP001205906"/>
    </source>
</evidence>